<evidence type="ECO:0000313" key="1">
    <source>
        <dbReference type="EMBL" id="GAA2570500.1"/>
    </source>
</evidence>
<dbReference type="EMBL" id="BAAARI010000003">
    <property type="protein sequence ID" value="GAA2570500.1"/>
    <property type="molecule type" value="Genomic_DNA"/>
</dbReference>
<proteinExistence type="predicted"/>
<keyword evidence="2" id="KW-1185">Reference proteome</keyword>
<reference evidence="1 2" key="1">
    <citation type="journal article" date="2019" name="Int. J. Syst. Evol. Microbiol.">
        <title>The Global Catalogue of Microorganisms (GCM) 10K type strain sequencing project: providing services to taxonomists for standard genome sequencing and annotation.</title>
        <authorList>
            <consortium name="The Broad Institute Genomics Platform"/>
            <consortium name="The Broad Institute Genome Sequencing Center for Infectious Disease"/>
            <person name="Wu L."/>
            <person name="Ma J."/>
        </authorList>
    </citation>
    <scope>NUCLEOTIDE SEQUENCE [LARGE SCALE GENOMIC DNA]</scope>
    <source>
        <strain evidence="1 2">JCM 16365</strain>
    </source>
</reference>
<name>A0ABN3P7V3_9MICO</name>
<organism evidence="1 2">
    <name type="scientific">Microbacterium binotii</name>
    <dbReference type="NCBI Taxonomy" id="462710"/>
    <lineage>
        <taxon>Bacteria</taxon>
        <taxon>Bacillati</taxon>
        <taxon>Actinomycetota</taxon>
        <taxon>Actinomycetes</taxon>
        <taxon>Micrococcales</taxon>
        <taxon>Microbacteriaceae</taxon>
        <taxon>Microbacterium</taxon>
    </lineage>
</organism>
<sequence length="157" mass="16121">MYKTIALATTGFIIAGGVAYGVTQSAQADDGALNSQSIVAQAEAIAEDVETECSVPLREAAERATADPAALSDLEAANANCLRIGQENAHFVEVIAQHADAVTASIPEEAREAAAAAMAAATPEVKAQVEAHDVEGAVRTLFASIAPQFDIEAEVGR</sequence>
<accession>A0ABN3P7V3</accession>
<gene>
    <name evidence="1" type="ORF">GCM10009862_06620</name>
</gene>
<evidence type="ECO:0000313" key="2">
    <source>
        <dbReference type="Proteomes" id="UP001500274"/>
    </source>
</evidence>
<comment type="caution">
    <text evidence="1">The sequence shown here is derived from an EMBL/GenBank/DDBJ whole genome shotgun (WGS) entry which is preliminary data.</text>
</comment>
<dbReference type="RefSeq" id="WP_344226867.1">
    <property type="nucleotide sequence ID" value="NZ_BAAARI010000003.1"/>
</dbReference>
<dbReference type="Proteomes" id="UP001500274">
    <property type="component" value="Unassembled WGS sequence"/>
</dbReference>
<protein>
    <submittedName>
        <fullName evidence="1">Uncharacterized protein</fullName>
    </submittedName>
</protein>